<dbReference type="InParanoid" id="A0A5J5EU46"/>
<evidence type="ECO:0000256" key="1">
    <source>
        <dbReference type="ARBA" id="ARBA00022448"/>
    </source>
</evidence>
<dbReference type="Pfam" id="PF08718">
    <property type="entry name" value="GLTP"/>
    <property type="match status" value="1"/>
</dbReference>
<dbReference type="InterPro" id="IPR036497">
    <property type="entry name" value="GLTP_sf"/>
</dbReference>
<sequence>MTTFFDTAKGNFKNVPVVDNRISTTEFLEAAEGVVQLFDALGNKAFVPVQNDMTGNIKKIRDRQLAKPAESGTLQALVEAELAEKAKTASEGLLWLNRGLEFTSRALRKNVDSTEELTHSFSTSYESTLKKHHNFVVKGIFSLAMKACPYRDDFYKKLGDDQAKVLEQLREWLEALEKIVLLLNAFLAEKNIK</sequence>
<dbReference type="GO" id="GO:0005829">
    <property type="term" value="C:cytosol"/>
    <property type="evidence" value="ECO:0007669"/>
    <property type="project" value="TreeGrafter"/>
</dbReference>
<dbReference type="InterPro" id="IPR014830">
    <property type="entry name" value="Glycolipid_transfer_prot_dom"/>
</dbReference>
<dbReference type="PANTHER" id="PTHR10219:SF25">
    <property type="entry name" value="PLECKSTRIN HOMOLOGY DOMAIN-CONTAINING FAMILY A MEMBER 8"/>
    <property type="match status" value="1"/>
</dbReference>
<dbReference type="PANTHER" id="PTHR10219">
    <property type="entry name" value="GLYCOLIPID TRANSFER PROTEIN-RELATED"/>
    <property type="match status" value="1"/>
</dbReference>
<dbReference type="GO" id="GO:0016020">
    <property type="term" value="C:membrane"/>
    <property type="evidence" value="ECO:0007669"/>
    <property type="project" value="TreeGrafter"/>
</dbReference>
<evidence type="ECO:0000313" key="4">
    <source>
        <dbReference type="Proteomes" id="UP000326924"/>
    </source>
</evidence>
<dbReference type="Proteomes" id="UP000326924">
    <property type="component" value="Unassembled WGS sequence"/>
</dbReference>
<keyword evidence="4" id="KW-1185">Reference proteome</keyword>
<dbReference type="FunFam" id="1.10.3520.10:FF:000001">
    <property type="entry name" value="Pleckstrin domain-containing family A member 8"/>
    <property type="match status" value="1"/>
</dbReference>
<proteinExistence type="predicted"/>
<dbReference type="AlphaFoldDB" id="A0A5J5EU46"/>
<evidence type="ECO:0000259" key="2">
    <source>
        <dbReference type="Pfam" id="PF08718"/>
    </source>
</evidence>
<organism evidence="3 4">
    <name type="scientific">Sphaerosporella brunnea</name>
    <dbReference type="NCBI Taxonomy" id="1250544"/>
    <lineage>
        <taxon>Eukaryota</taxon>
        <taxon>Fungi</taxon>
        <taxon>Dikarya</taxon>
        <taxon>Ascomycota</taxon>
        <taxon>Pezizomycotina</taxon>
        <taxon>Pezizomycetes</taxon>
        <taxon>Pezizales</taxon>
        <taxon>Pyronemataceae</taxon>
        <taxon>Sphaerosporella</taxon>
    </lineage>
</organism>
<gene>
    <name evidence="3" type="ORF">FN846DRAFT_954331</name>
</gene>
<dbReference type="GO" id="GO:1902388">
    <property type="term" value="F:ceramide 1-phosphate transfer activity"/>
    <property type="evidence" value="ECO:0007669"/>
    <property type="project" value="TreeGrafter"/>
</dbReference>
<dbReference type="Gene3D" id="1.10.3520.10">
    <property type="entry name" value="Glycolipid transfer protein"/>
    <property type="match status" value="1"/>
</dbReference>
<keyword evidence="1" id="KW-0813">Transport</keyword>
<dbReference type="OrthoDB" id="205255at2759"/>
<feature type="domain" description="Glycolipid transfer protein" evidence="2">
    <location>
        <begin position="22"/>
        <end position="159"/>
    </location>
</feature>
<reference evidence="3 4" key="1">
    <citation type="submission" date="2019-09" db="EMBL/GenBank/DDBJ databases">
        <title>Draft genome of the ectomycorrhizal ascomycete Sphaerosporella brunnea.</title>
        <authorList>
            <consortium name="DOE Joint Genome Institute"/>
            <person name="Benucci G.M."/>
            <person name="Marozzi G."/>
            <person name="Antonielli L."/>
            <person name="Sanchez S."/>
            <person name="Marco P."/>
            <person name="Wang X."/>
            <person name="Falini L.B."/>
            <person name="Barry K."/>
            <person name="Haridas S."/>
            <person name="Lipzen A."/>
            <person name="Labutti K."/>
            <person name="Grigoriev I.V."/>
            <person name="Murat C."/>
            <person name="Martin F."/>
            <person name="Albertini E."/>
            <person name="Donnini D."/>
            <person name="Bonito G."/>
        </authorList>
    </citation>
    <scope>NUCLEOTIDE SEQUENCE [LARGE SCALE GENOMIC DNA]</scope>
    <source>
        <strain evidence="3 4">Sb_GMNB300</strain>
    </source>
</reference>
<dbReference type="SUPFAM" id="SSF110004">
    <property type="entry name" value="Glycolipid transfer protein, GLTP"/>
    <property type="match status" value="1"/>
</dbReference>
<dbReference type="GO" id="GO:1902387">
    <property type="term" value="F:ceramide 1-phosphate binding"/>
    <property type="evidence" value="ECO:0007669"/>
    <property type="project" value="TreeGrafter"/>
</dbReference>
<name>A0A5J5EU46_9PEZI</name>
<dbReference type="EMBL" id="VXIS01000121">
    <property type="protein sequence ID" value="KAA8903163.1"/>
    <property type="molecule type" value="Genomic_DNA"/>
</dbReference>
<evidence type="ECO:0000313" key="3">
    <source>
        <dbReference type="EMBL" id="KAA8903163.1"/>
    </source>
</evidence>
<comment type="caution">
    <text evidence="3">The sequence shown here is derived from an EMBL/GenBank/DDBJ whole genome shotgun (WGS) entry which is preliminary data.</text>
</comment>
<protein>
    <submittedName>
        <fullName evidence="3">Glycolipid transfer protein-like protein HET-C2</fullName>
    </submittedName>
</protein>
<accession>A0A5J5EU46</accession>